<accession>A0AAW2Y8V8</accession>
<dbReference type="PANTHER" id="PTHR32166:SF123">
    <property type="entry name" value="BED-TYPE DOMAIN-CONTAINING PROTEIN"/>
    <property type="match status" value="1"/>
</dbReference>
<dbReference type="InterPro" id="IPR012337">
    <property type="entry name" value="RNaseH-like_sf"/>
</dbReference>
<feature type="non-terminal residue" evidence="2">
    <location>
        <position position="158"/>
    </location>
</feature>
<organism evidence="2">
    <name type="scientific">Sesamum latifolium</name>
    <dbReference type="NCBI Taxonomy" id="2727402"/>
    <lineage>
        <taxon>Eukaryota</taxon>
        <taxon>Viridiplantae</taxon>
        <taxon>Streptophyta</taxon>
        <taxon>Embryophyta</taxon>
        <taxon>Tracheophyta</taxon>
        <taxon>Spermatophyta</taxon>
        <taxon>Magnoliopsida</taxon>
        <taxon>eudicotyledons</taxon>
        <taxon>Gunneridae</taxon>
        <taxon>Pentapetalae</taxon>
        <taxon>asterids</taxon>
        <taxon>lamiids</taxon>
        <taxon>Lamiales</taxon>
        <taxon>Pedaliaceae</taxon>
        <taxon>Sesamum</taxon>
    </lineage>
</organism>
<dbReference type="InterPro" id="IPR007021">
    <property type="entry name" value="DUF659"/>
</dbReference>
<comment type="caution">
    <text evidence="2">The sequence shown here is derived from an EMBL/GenBank/DDBJ whole genome shotgun (WGS) entry which is preliminary data.</text>
</comment>
<proteinExistence type="predicted"/>
<dbReference type="PANTHER" id="PTHR32166">
    <property type="entry name" value="OSJNBA0013A04.12 PROTEIN"/>
    <property type="match status" value="1"/>
</dbReference>
<dbReference type="SUPFAM" id="SSF53098">
    <property type="entry name" value="Ribonuclease H-like"/>
    <property type="match status" value="1"/>
</dbReference>
<gene>
    <name evidence="2" type="ORF">Slati_0074800</name>
</gene>
<dbReference type="Pfam" id="PF04937">
    <property type="entry name" value="DUF659"/>
    <property type="match status" value="1"/>
</dbReference>
<dbReference type="AlphaFoldDB" id="A0AAW2Y8V8"/>
<sequence length="158" mass="17814">MIISNIPFNVLRSEEFIAACAKIAEHGPGYVPPSSETARTKILAKLKEEVNEKTVEYISQFISSGIEEIGPSNVVQFVTDNASNYIAAGYMIEQKYPHIVKTSCAAYCLDLILEDIDEVPLVKSTLENARKIVKFKYKYQQVLDLMRSHTDGRELKRP</sequence>
<feature type="domain" description="DUF659" evidence="1">
    <location>
        <begin position="52"/>
        <end position="132"/>
    </location>
</feature>
<dbReference type="EMBL" id="JACGWN010000001">
    <property type="protein sequence ID" value="KAL0461872.1"/>
    <property type="molecule type" value="Genomic_DNA"/>
</dbReference>
<reference evidence="2" key="1">
    <citation type="submission" date="2020-06" db="EMBL/GenBank/DDBJ databases">
        <authorList>
            <person name="Li T."/>
            <person name="Hu X."/>
            <person name="Zhang T."/>
            <person name="Song X."/>
            <person name="Zhang H."/>
            <person name="Dai N."/>
            <person name="Sheng W."/>
            <person name="Hou X."/>
            <person name="Wei L."/>
        </authorList>
    </citation>
    <scope>NUCLEOTIDE SEQUENCE</scope>
    <source>
        <strain evidence="2">KEN1</strain>
        <tissue evidence="2">Leaf</tissue>
    </source>
</reference>
<protein>
    <recommendedName>
        <fullName evidence="1">DUF659 domain-containing protein</fullName>
    </recommendedName>
</protein>
<name>A0AAW2Y8V8_9LAMI</name>
<evidence type="ECO:0000313" key="2">
    <source>
        <dbReference type="EMBL" id="KAL0461872.1"/>
    </source>
</evidence>
<reference evidence="2" key="2">
    <citation type="journal article" date="2024" name="Plant">
        <title>Genomic evolution and insights into agronomic trait innovations of Sesamum species.</title>
        <authorList>
            <person name="Miao H."/>
            <person name="Wang L."/>
            <person name="Qu L."/>
            <person name="Liu H."/>
            <person name="Sun Y."/>
            <person name="Le M."/>
            <person name="Wang Q."/>
            <person name="Wei S."/>
            <person name="Zheng Y."/>
            <person name="Lin W."/>
            <person name="Duan Y."/>
            <person name="Cao H."/>
            <person name="Xiong S."/>
            <person name="Wang X."/>
            <person name="Wei L."/>
            <person name="Li C."/>
            <person name="Ma Q."/>
            <person name="Ju M."/>
            <person name="Zhao R."/>
            <person name="Li G."/>
            <person name="Mu C."/>
            <person name="Tian Q."/>
            <person name="Mei H."/>
            <person name="Zhang T."/>
            <person name="Gao T."/>
            <person name="Zhang H."/>
        </authorList>
    </citation>
    <scope>NUCLEOTIDE SEQUENCE</scope>
    <source>
        <strain evidence="2">KEN1</strain>
    </source>
</reference>
<evidence type="ECO:0000259" key="1">
    <source>
        <dbReference type="Pfam" id="PF04937"/>
    </source>
</evidence>